<evidence type="ECO:0000256" key="3">
    <source>
        <dbReference type="ARBA" id="ARBA00022448"/>
    </source>
</evidence>
<feature type="transmembrane region" description="Helical" evidence="8">
    <location>
        <begin position="371"/>
        <end position="391"/>
    </location>
</feature>
<feature type="domain" description="V-ATPase proteolipid subunit C-like" evidence="9">
    <location>
        <begin position="253"/>
        <end position="313"/>
    </location>
</feature>
<evidence type="ECO:0000256" key="6">
    <source>
        <dbReference type="ARBA" id="ARBA00023065"/>
    </source>
</evidence>
<protein>
    <submittedName>
        <fullName evidence="10">V-type proton ATPase 16 kDa proteolipid subunit 1</fullName>
    </submittedName>
</protein>
<comment type="similarity">
    <text evidence="2 8">Belongs to the V-ATPase proteolipid subunit family.</text>
</comment>
<dbReference type="InterPro" id="IPR002379">
    <property type="entry name" value="ATPase_proteolipid_c-like_dom"/>
</dbReference>
<sequence length="452" mass="47653">MASGWLTGEGTAMEQVLLLPTRARFGGPLLALRTRFVEAVSREVSVRVDRWTVDARGVQLLYFSAYEAFRSARLPDWTLIQAERGGEDLSLRLSCLAKKHEVTHCVEISADIPALMLSVDADAYEALLRVIRRLLNSPSATFRRSRFLSASSGSCCHRERGRAMPPGSSDAGMKGALFSAVLPLLGASAGYYQLLEGVKKAEAEVPGCDGEISKYTAVSSIMLAVCAVYGFVGAFVISTDLAKEPALPENSAFAAGLVNGLASAMSAVGQGFFAAKAVEAGARSRQTSSFAAFVLILIYIEAFALYGLVDSLVIGGVALESQVDIHPGTVMPFTSVFLLATLGGVVGSAVSGYAIMEIVPTRPDLAMKIEVIGKLTLSQSVGLLGLIYGLLKHSKVIEVTYGPVTLVASGLQQHQAPALVAVLLFLVPLGAALCAVALRRRQSPLGVSLLAS</sequence>
<keyword evidence="11" id="KW-1185">Reference proteome</keyword>
<evidence type="ECO:0000256" key="1">
    <source>
        <dbReference type="ARBA" id="ARBA00004141"/>
    </source>
</evidence>
<accession>A0A1Q9EIE4</accession>
<feature type="transmembrane region" description="Helical" evidence="8">
    <location>
        <begin position="416"/>
        <end position="438"/>
    </location>
</feature>
<keyword evidence="5 8" id="KW-1133">Transmembrane helix</keyword>
<gene>
    <name evidence="10" type="primary">vha-1</name>
    <name evidence="10" type="ORF">AK812_SmicGene9452</name>
</gene>
<feature type="transmembrane region" description="Helical" evidence="8">
    <location>
        <begin position="175"/>
        <end position="194"/>
    </location>
</feature>
<evidence type="ECO:0000256" key="2">
    <source>
        <dbReference type="ARBA" id="ARBA00007296"/>
    </source>
</evidence>
<keyword evidence="4 8" id="KW-0812">Transmembrane</keyword>
<evidence type="ECO:0000313" key="11">
    <source>
        <dbReference type="Proteomes" id="UP000186817"/>
    </source>
</evidence>
<dbReference type="OrthoDB" id="432513at2759"/>
<comment type="caution">
    <text evidence="10">The sequence shown here is derived from an EMBL/GenBank/DDBJ whole genome shotgun (WGS) entry which is preliminary data.</text>
</comment>
<dbReference type="AlphaFoldDB" id="A0A1Q9EIE4"/>
<dbReference type="Pfam" id="PF00137">
    <property type="entry name" value="ATP-synt_C"/>
    <property type="match status" value="1"/>
</dbReference>
<keyword evidence="7 8" id="KW-0472">Membrane</keyword>
<evidence type="ECO:0000313" key="10">
    <source>
        <dbReference type="EMBL" id="OLQ07189.1"/>
    </source>
</evidence>
<dbReference type="Gene3D" id="1.20.120.610">
    <property type="entry name" value="lithium bound rotor ring of v- atpase"/>
    <property type="match status" value="1"/>
</dbReference>
<feature type="transmembrane region" description="Helical" evidence="8">
    <location>
        <begin position="290"/>
        <end position="309"/>
    </location>
</feature>
<evidence type="ECO:0000256" key="4">
    <source>
        <dbReference type="ARBA" id="ARBA00022692"/>
    </source>
</evidence>
<feature type="transmembrane region" description="Helical" evidence="8">
    <location>
        <begin position="257"/>
        <end position="278"/>
    </location>
</feature>
<dbReference type="GO" id="GO:0033179">
    <property type="term" value="C:proton-transporting V-type ATPase, V0 domain"/>
    <property type="evidence" value="ECO:0007669"/>
    <property type="project" value="InterPro"/>
</dbReference>
<reference evidence="10 11" key="1">
    <citation type="submission" date="2016-02" db="EMBL/GenBank/DDBJ databases">
        <title>Genome analysis of coral dinoflagellate symbionts highlights evolutionary adaptations to a symbiotic lifestyle.</title>
        <authorList>
            <person name="Aranda M."/>
            <person name="Li Y."/>
            <person name="Liew Y.J."/>
            <person name="Baumgarten S."/>
            <person name="Simakov O."/>
            <person name="Wilson M."/>
            <person name="Piel J."/>
            <person name="Ashoor H."/>
            <person name="Bougouffa S."/>
            <person name="Bajic V.B."/>
            <person name="Ryu T."/>
            <person name="Ravasi T."/>
            <person name="Bayer T."/>
            <person name="Micklem G."/>
            <person name="Kim H."/>
            <person name="Bhak J."/>
            <person name="Lajeunesse T.C."/>
            <person name="Voolstra C.R."/>
        </authorList>
    </citation>
    <scope>NUCLEOTIDE SEQUENCE [LARGE SCALE GENOMIC DNA]</scope>
    <source>
        <strain evidence="10 11">CCMP2467</strain>
    </source>
</reference>
<organism evidence="10 11">
    <name type="scientific">Symbiodinium microadriaticum</name>
    <name type="common">Dinoflagellate</name>
    <name type="synonym">Zooxanthella microadriatica</name>
    <dbReference type="NCBI Taxonomy" id="2951"/>
    <lineage>
        <taxon>Eukaryota</taxon>
        <taxon>Sar</taxon>
        <taxon>Alveolata</taxon>
        <taxon>Dinophyceae</taxon>
        <taxon>Suessiales</taxon>
        <taxon>Symbiodiniaceae</taxon>
        <taxon>Symbiodinium</taxon>
    </lineage>
</organism>
<feature type="transmembrane region" description="Helical" evidence="8">
    <location>
        <begin position="336"/>
        <end position="359"/>
    </location>
</feature>
<proteinExistence type="inferred from homology"/>
<dbReference type="PRINTS" id="PR00122">
    <property type="entry name" value="VACATPASE"/>
</dbReference>
<dbReference type="EMBL" id="LSRX01000145">
    <property type="protein sequence ID" value="OLQ07189.1"/>
    <property type="molecule type" value="Genomic_DNA"/>
</dbReference>
<feature type="transmembrane region" description="Helical" evidence="8">
    <location>
        <begin position="215"/>
        <end position="237"/>
    </location>
</feature>
<name>A0A1Q9EIE4_SYMMI</name>
<evidence type="ECO:0000256" key="7">
    <source>
        <dbReference type="ARBA" id="ARBA00023136"/>
    </source>
</evidence>
<comment type="caution">
    <text evidence="8">Lacks conserved residue(s) required for the propagation of feature annotation.</text>
</comment>
<evidence type="ECO:0000259" key="9">
    <source>
        <dbReference type="Pfam" id="PF00137"/>
    </source>
</evidence>
<keyword evidence="6 8" id="KW-0406">Ion transport</keyword>
<dbReference type="InterPro" id="IPR000245">
    <property type="entry name" value="ATPase_proteolipid_csu"/>
</dbReference>
<dbReference type="InterPro" id="IPR035921">
    <property type="entry name" value="F/V-ATP_Csub_sf"/>
</dbReference>
<dbReference type="CDD" id="cd18121">
    <property type="entry name" value="ATP-synt_Fo_c"/>
    <property type="match status" value="1"/>
</dbReference>
<evidence type="ECO:0000256" key="5">
    <source>
        <dbReference type="ARBA" id="ARBA00022989"/>
    </source>
</evidence>
<comment type="subcellular location">
    <subcellularLocation>
        <location evidence="1">Membrane</location>
        <topology evidence="1">Multi-pass membrane protein</topology>
    </subcellularLocation>
</comment>
<evidence type="ECO:0000256" key="8">
    <source>
        <dbReference type="RuleBase" id="RU363060"/>
    </source>
</evidence>
<dbReference type="GO" id="GO:0046961">
    <property type="term" value="F:proton-transporting ATPase activity, rotational mechanism"/>
    <property type="evidence" value="ECO:0007669"/>
    <property type="project" value="InterPro"/>
</dbReference>
<keyword evidence="3 8" id="KW-0813">Transport</keyword>
<dbReference type="Proteomes" id="UP000186817">
    <property type="component" value="Unassembled WGS sequence"/>
</dbReference>
<dbReference type="SUPFAM" id="SSF81333">
    <property type="entry name" value="F1F0 ATP synthase subunit C"/>
    <property type="match status" value="1"/>
</dbReference>